<dbReference type="AlphaFoldDB" id="A0A511W211"/>
<dbReference type="PANTHER" id="PTHR10465:SF0">
    <property type="entry name" value="SARCALUMENIN"/>
    <property type="match status" value="1"/>
</dbReference>
<dbReference type="PANTHER" id="PTHR10465">
    <property type="entry name" value="TRANSMEMBRANE GTPASE FZO1"/>
    <property type="match status" value="1"/>
</dbReference>
<comment type="caution">
    <text evidence="9">The sequence shown here is derived from an EMBL/GenBank/DDBJ whole genome shotgun (WGS) entry which is preliminary data.</text>
</comment>
<dbReference type="InterPro" id="IPR027417">
    <property type="entry name" value="P-loop_NTPase"/>
</dbReference>
<evidence type="ECO:0000256" key="7">
    <source>
        <dbReference type="SAM" id="MobiDB-lite"/>
    </source>
</evidence>
<evidence type="ECO:0000256" key="6">
    <source>
        <dbReference type="SAM" id="Coils"/>
    </source>
</evidence>
<dbReference type="Gene3D" id="3.40.50.300">
    <property type="entry name" value="P-loop containing nucleotide triphosphate hydrolases"/>
    <property type="match status" value="2"/>
</dbReference>
<protein>
    <submittedName>
        <fullName evidence="9">GTPase</fullName>
    </submittedName>
</protein>
<dbReference type="Proteomes" id="UP000321440">
    <property type="component" value="Unassembled WGS sequence"/>
</dbReference>
<keyword evidence="10" id="KW-1185">Reference proteome</keyword>
<reference evidence="9 10" key="1">
    <citation type="submission" date="2019-07" db="EMBL/GenBank/DDBJ databases">
        <title>Whole genome shotgun sequence of Alkalibacillus haloalkaliphilus NBRC 103110.</title>
        <authorList>
            <person name="Hosoyama A."/>
            <person name="Uohara A."/>
            <person name="Ohji S."/>
            <person name="Ichikawa N."/>
        </authorList>
    </citation>
    <scope>NUCLEOTIDE SEQUENCE [LARGE SCALE GENOMIC DNA]</scope>
    <source>
        <strain evidence="9 10">NBRC 103110</strain>
    </source>
</reference>
<dbReference type="GO" id="GO:0016020">
    <property type="term" value="C:membrane"/>
    <property type="evidence" value="ECO:0007669"/>
    <property type="project" value="UniProtKB-SubCell"/>
</dbReference>
<evidence type="ECO:0000256" key="1">
    <source>
        <dbReference type="ARBA" id="ARBA00004370"/>
    </source>
</evidence>
<keyword evidence="3" id="KW-0378">Hydrolase</keyword>
<feature type="coiled-coil region" evidence="6">
    <location>
        <begin position="243"/>
        <end position="320"/>
    </location>
</feature>
<dbReference type="InterPro" id="IPR045063">
    <property type="entry name" value="Dynamin_N"/>
</dbReference>
<dbReference type="OrthoDB" id="5477114at2"/>
<accession>A0A511W211</accession>
<evidence type="ECO:0000256" key="2">
    <source>
        <dbReference type="ARBA" id="ARBA00022741"/>
    </source>
</evidence>
<sequence length="1187" mass="137930">MTTIVKQDFNFDLIYKEIQQLGLESEKKKLIDLYEKWSEKSSIIGFTGHFSAGKSTMINALVGEDLLPSSPIPTSANIVEINNGPIKVTYHFNEQQFANDSEININQIQQLSRNGQEVDSITIQKPLPAIKNTVLMDTPGIDSADDEEFDRTLSRVHLIDYFIYVVDYNHVQSEVNFQFLQQLEKKSIPYIIVVNQVDKHNEDELTMDQYKRALEESCENWNLSPQLTLFTSLMDDQHPHNQLNELQKHLQTIIDRKEEIVEERVKTELKSLIEVIAEKKYGSYTEHTSKEELKQIEEEYDKIKDRVEVLNKDNQQFNASYMKSVSKIVDEAYLMTFEMRELAKEYLESVQPKFKVGGLFSKKKTLEEKERRLEQFLTDLNERVKTQVNWHVREFLVSILDEHDVQDHDLKQQLQQFEFVVTEQLLLDNVNPSAEVNGDYVLLFTKSLQKSISNGVKHQLTSDLNDIYKSLQPLIDQQLPPLKEQLSELEDQLGQSQQSHESSKEMKQFESSMKGNLLSEGSTDEHVEQALQTKVEQRHQVNVDEMLTKHDEVEEANQDEENVSSSYTLSVTETTDRAEEILAETVNVPILDQYRVQVEQKQQQIQNMTYTVALFGAFSAGKSSFANAWIGANVLPVSPNPTTAAINKIAPINEQFNHEDVIVTFKTEQAIVDQVNQILAPYTDEPFRSLTALSKFINKNNKKLTEQLSKTDASFIEAFSAGLEECEPLLGEEKHVDLHHFRQYVTVERLSCFVDEIIIYYDCELTRSGVTLVDTPGADSIHARHTNVSMHYVKHSDVLVYVNYYNHAFARADREFLKQLGRVKGAFTMDKMFFVLNAADLAQNDNELQMVISYLQDQLQQYGIQYPQTYPISSKQLIEQPELKEKDEDAIAFFNRFNHFIEHDAKVMIAHNLQAEIETLTSFVEKTVYEIDQNEEEQDRLITQYKDDLARLHERLNSIEPTIYVQHIHQQVDELIHYVRERTNIQLIDLMKDTINPATITQNGRKGQEELKTAIKQLFIEVQQKLNKEFHSTNILLDYHFNSAANTFIQDINNDVEQDSEFDQLYFEEQVIDQVEMPELTNLSDEISLKELVSIYKNKKDFFEQNRIKELFTQLEQQIDQYLAKVVHQFEQVFKSHYNDQFVSYQQHQIEVYLSHVESMIASKQSIYQDESQKSKLKQVKETLTNT</sequence>
<feature type="domain" description="Dynamin N-terminal" evidence="8">
    <location>
        <begin position="44"/>
        <end position="196"/>
    </location>
</feature>
<keyword evidence="5" id="KW-0472">Membrane</keyword>
<dbReference type="GO" id="GO:0005525">
    <property type="term" value="F:GTP binding"/>
    <property type="evidence" value="ECO:0007669"/>
    <property type="project" value="UniProtKB-KW"/>
</dbReference>
<gene>
    <name evidence="9" type="ORF">AHA02nite_08700</name>
</gene>
<dbReference type="Pfam" id="PF00350">
    <property type="entry name" value="Dynamin_N"/>
    <property type="match status" value="2"/>
</dbReference>
<proteinExistence type="predicted"/>
<organism evidence="9 10">
    <name type="scientific">Alkalibacillus haloalkaliphilus</name>
    <dbReference type="NCBI Taxonomy" id="94136"/>
    <lineage>
        <taxon>Bacteria</taxon>
        <taxon>Bacillati</taxon>
        <taxon>Bacillota</taxon>
        <taxon>Bacilli</taxon>
        <taxon>Bacillales</taxon>
        <taxon>Bacillaceae</taxon>
        <taxon>Alkalibacillus</taxon>
    </lineage>
</organism>
<dbReference type="EMBL" id="BJYA01000003">
    <property type="protein sequence ID" value="GEN45094.1"/>
    <property type="molecule type" value="Genomic_DNA"/>
</dbReference>
<evidence type="ECO:0000256" key="5">
    <source>
        <dbReference type="ARBA" id="ARBA00023136"/>
    </source>
</evidence>
<keyword evidence="2" id="KW-0547">Nucleotide-binding</keyword>
<dbReference type="GO" id="GO:0003924">
    <property type="term" value="F:GTPase activity"/>
    <property type="evidence" value="ECO:0007669"/>
    <property type="project" value="InterPro"/>
</dbReference>
<evidence type="ECO:0000313" key="10">
    <source>
        <dbReference type="Proteomes" id="UP000321440"/>
    </source>
</evidence>
<name>A0A511W211_9BACI</name>
<evidence type="ECO:0000256" key="4">
    <source>
        <dbReference type="ARBA" id="ARBA00023134"/>
    </source>
</evidence>
<keyword evidence="6" id="KW-0175">Coiled coil</keyword>
<evidence type="ECO:0000313" key="9">
    <source>
        <dbReference type="EMBL" id="GEN45094.1"/>
    </source>
</evidence>
<dbReference type="RefSeq" id="WP_146814745.1">
    <property type="nucleotide sequence ID" value="NZ_BJYA01000003.1"/>
</dbReference>
<feature type="region of interest" description="Disordered" evidence="7">
    <location>
        <begin position="489"/>
        <end position="522"/>
    </location>
</feature>
<evidence type="ECO:0000256" key="3">
    <source>
        <dbReference type="ARBA" id="ARBA00022801"/>
    </source>
</evidence>
<comment type="subcellular location">
    <subcellularLocation>
        <location evidence="1">Membrane</location>
    </subcellularLocation>
</comment>
<keyword evidence="4" id="KW-0342">GTP-binding</keyword>
<evidence type="ECO:0000259" key="8">
    <source>
        <dbReference type="Pfam" id="PF00350"/>
    </source>
</evidence>
<dbReference type="InterPro" id="IPR027094">
    <property type="entry name" value="Mitofusin_fam"/>
</dbReference>
<dbReference type="SUPFAM" id="SSF52540">
    <property type="entry name" value="P-loop containing nucleoside triphosphate hydrolases"/>
    <property type="match status" value="2"/>
</dbReference>
<feature type="domain" description="Dynamin N-terminal" evidence="8">
    <location>
        <begin position="612"/>
        <end position="838"/>
    </location>
</feature>